<protein>
    <submittedName>
        <fullName evidence="2">Uncharacterized protein</fullName>
    </submittedName>
</protein>
<dbReference type="AlphaFoldDB" id="A0AAV7R033"/>
<dbReference type="Proteomes" id="UP001066276">
    <property type="component" value="Chromosome 6"/>
</dbReference>
<organism evidence="2 3">
    <name type="scientific">Pleurodeles waltl</name>
    <name type="common">Iberian ribbed newt</name>
    <dbReference type="NCBI Taxonomy" id="8319"/>
    <lineage>
        <taxon>Eukaryota</taxon>
        <taxon>Metazoa</taxon>
        <taxon>Chordata</taxon>
        <taxon>Craniata</taxon>
        <taxon>Vertebrata</taxon>
        <taxon>Euteleostomi</taxon>
        <taxon>Amphibia</taxon>
        <taxon>Batrachia</taxon>
        <taxon>Caudata</taxon>
        <taxon>Salamandroidea</taxon>
        <taxon>Salamandridae</taxon>
        <taxon>Pleurodelinae</taxon>
        <taxon>Pleurodeles</taxon>
    </lineage>
</organism>
<feature type="compositionally biased region" description="Basic and acidic residues" evidence="1">
    <location>
        <begin position="1"/>
        <end position="14"/>
    </location>
</feature>
<evidence type="ECO:0000256" key="1">
    <source>
        <dbReference type="SAM" id="MobiDB-lite"/>
    </source>
</evidence>
<accession>A0AAV7R033</accession>
<comment type="caution">
    <text evidence="2">The sequence shown here is derived from an EMBL/GenBank/DDBJ whole genome shotgun (WGS) entry which is preliminary data.</text>
</comment>
<evidence type="ECO:0000313" key="2">
    <source>
        <dbReference type="EMBL" id="KAJ1145951.1"/>
    </source>
</evidence>
<sequence length="97" mass="10480">MSRAERGSRHHPMEEEGGIGRTKGRSRVVIQLPPKEAPPSAHPPHLTPLTPRLQGMWSGAVPSSAGLHRRALLLPPVDSRLLSGIDLPDLAFSAAWN</sequence>
<proteinExistence type="predicted"/>
<keyword evidence="3" id="KW-1185">Reference proteome</keyword>
<name>A0AAV7R033_PLEWA</name>
<feature type="compositionally biased region" description="Pro residues" evidence="1">
    <location>
        <begin position="35"/>
        <end position="46"/>
    </location>
</feature>
<reference evidence="2" key="1">
    <citation type="journal article" date="2022" name="bioRxiv">
        <title>Sequencing and chromosome-scale assembly of the giantPleurodeles waltlgenome.</title>
        <authorList>
            <person name="Brown T."/>
            <person name="Elewa A."/>
            <person name="Iarovenko S."/>
            <person name="Subramanian E."/>
            <person name="Araus A.J."/>
            <person name="Petzold A."/>
            <person name="Susuki M."/>
            <person name="Suzuki K.-i.T."/>
            <person name="Hayashi T."/>
            <person name="Toyoda A."/>
            <person name="Oliveira C."/>
            <person name="Osipova E."/>
            <person name="Leigh N.D."/>
            <person name="Simon A."/>
            <person name="Yun M.H."/>
        </authorList>
    </citation>
    <scope>NUCLEOTIDE SEQUENCE</scope>
    <source>
        <strain evidence="2">20211129_DDA</strain>
        <tissue evidence="2">Liver</tissue>
    </source>
</reference>
<dbReference type="EMBL" id="JANPWB010000010">
    <property type="protein sequence ID" value="KAJ1145951.1"/>
    <property type="molecule type" value="Genomic_DNA"/>
</dbReference>
<evidence type="ECO:0000313" key="3">
    <source>
        <dbReference type="Proteomes" id="UP001066276"/>
    </source>
</evidence>
<feature type="region of interest" description="Disordered" evidence="1">
    <location>
        <begin position="1"/>
        <end position="52"/>
    </location>
</feature>
<gene>
    <name evidence="2" type="ORF">NDU88_012234</name>
</gene>